<dbReference type="Proteomes" id="UP000828924">
    <property type="component" value="Chromosome"/>
</dbReference>
<evidence type="ECO:0000313" key="3">
    <source>
        <dbReference type="Proteomes" id="UP000828924"/>
    </source>
</evidence>
<feature type="signal peptide" evidence="1">
    <location>
        <begin position="1"/>
        <end position="25"/>
    </location>
</feature>
<sequence length="186" mass="18318">MRRSLFAASAAMAAVVLVTGGSASAGATGDGARVAEQAEGAEGAEGVEAGAGAGARTGMAEADLAHHGHASLWEGRIAVWLESGNSGPAEVSDATVRLTFSVPLAGDAELPSVCLRGGDRVVLCRTGRLRASVGASGIPLDLKLAGSPAEAVVGVATAWSGGTADPNRGNDDHTVLVPATGDGYIF</sequence>
<proteinExistence type="predicted"/>
<accession>A0ABY3WYE2</accession>
<gene>
    <name evidence="2" type="ORF">J4032_03070</name>
</gene>
<evidence type="ECO:0000256" key="1">
    <source>
        <dbReference type="SAM" id="SignalP"/>
    </source>
</evidence>
<name>A0ABY3WYE2_9ACTN</name>
<evidence type="ECO:0000313" key="2">
    <source>
        <dbReference type="EMBL" id="UNM16312.1"/>
    </source>
</evidence>
<reference evidence="2 3" key="1">
    <citation type="submission" date="2021-03" db="EMBL/GenBank/DDBJ databases">
        <title>Complete genome of Streptomyces formicae strain 1H-GS9 (DSM 100524).</title>
        <authorList>
            <person name="Atanasov K.E."/>
            <person name="Altabella T."/>
            <person name="Ferrer A."/>
        </authorList>
    </citation>
    <scope>NUCLEOTIDE SEQUENCE [LARGE SCALE GENOMIC DNA]</scope>
    <source>
        <strain evidence="2 3">1H-GS9</strain>
    </source>
</reference>
<dbReference type="EMBL" id="CP071872">
    <property type="protein sequence ID" value="UNM16312.1"/>
    <property type="molecule type" value="Genomic_DNA"/>
</dbReference>
<evidence type="ECO:0008006" key="4">
    <source>
        <dbReference type="Google" id="ProtNLM"/>
    </source>
</evidence>
<keyword evidence="1" id="KW-0732">Signal</keyword>
<organism evidence="2 3">
    <name type="scientific">Streptomyces formicae</name>
    <dbReference type="NCBI Taxonomy" id="1616117"/>
    <lineage>
        <taxon>Bacteria</taxon>
        <taxon>Bacillati</taxon>
        <taxon>Actinomycetota</taxon>
        <taxon>Actinomycetes</taxon>
        <taxon>Kitasatosporales</taxon>
        <taxon>Streptomycetaceae</taxon>
        <taxon>Streptomyces</taxon>
    </lineage>
</organism>
<keyword evidence="3" id="KW-1185">Reference proteome</keyword>
<protein>
    <recommendedName>
        <fullName evidence="4">Secreted protein</fullName>
    </recommendedName>
</protein>
<feature type="chain" id="PRO_5046918461" description="Secreted protein" evidence="1">
    <location>
        <begin position="26"/>
        <end position="186"/>
    </location>
</feature>